<dbReference type="SUPFAM" id="SSF52980">
    <property type="entry name" value="Restriction endonuclease-like"/>
    <property type="match status" value="1"/>
</dbReference>
<proteinExistence type="inferred from homology"/>
<gene>
    <name evidence="3" type="ORF">A2903_01220</name>
</gene>
<dbReference type="HAMAP" id="MF_00048">
    <property type="entry name" value="UPF0102"/>
    <property type="match status" value="1"/>
</dbReference>
<dbReference type="InterPro" id="IPR011335">
    <property type="entry name" value="Restrct_endonuc-II-like"/>
</dbReference>
<evidence type="ECO:0000256" key="1">
    <source>
        <dbReference type="ARBA" id="ARBA00006738"/>
    </source>
</evidence>
<dbReference type="EMBL" id="MFUO01000029">
    <property type="protein sequence ID" value="OGI83365.1"/>
    <property type="molecule type" value="Genomic_DNA"/>
</dbReference>
<dbReference type="AlphaFoldDB" id="A0A1F6WNP6"/>
<protein>
    <recommendedName>
        <fullName evidence="2">UPF0102 protein A2903_01220</fullName>
    </recommendedName>
</protein>
<comment type="similarity">
    <text evidence="1 2">Belongs to the UPF0102 family.</text>
</comment>
<dbReference type="GO" id="GO:0003676">
    <property type="term" value="F:nucleic acid binding"/>
    <property type="evidence" value="ECO:0007669"/>
    <property type="project" value="InterPro"/>
</dbReference>
<evidence type="ECO:0000256" key="2">
    <source>
        <dbReference type="HAMAP-Rule" id="MF_00048"/>
    </source>
</evidence>
<dbReference type="Gene3D" id="3.40.1350.10">
    <property type="match status" value="1"/>
</dbReference>
<reference evidence="3 4" key="1">
    <citation type="journal article" date="2016" name="Nat. Commun.">
        <title>Thousands of microbial genomes shed light on interconnected biogeochemical processes in an aquifer system.</title>
        <authorList>
            <person name="Anantharaman K."/>
            <person name="Brown C.T."/>
            <person name="Hug L.A."/>
            <person name="Sharon I."/>
            <person name="Castelle C.J."/>
            <person name="Probst A.J."/>
            <person name="Thomas B.C."/>
            <person name="Singh A."/>
            <person name="Wilkins M.J."/>
            <person name="Karaoz U."/>
            <person name="Brodie E.L."/>
            <person name="Williams K.H."/>
            <person name="Hubbard S.S."/>
            <person name="Banfield J.F."/>
        </authorList>
    </citation>
    <scope>NUCLEOTIDE SEQUENCE [LARGE SCALE GENOMIC DNA]</scope>
</reference>
<dbReference type="PANTHER" id="PTHR34039">
    <property type="entry name" value="UPF0102 PROTEIN YRAN"/>
    <property type="match status" value="1"/>
</dbReference>
<dbReference type="InterPro" id="IPR011856">
    <property type="entry name" value="tRNA_endonuc-like_dom_sf"/>
</dbReference>
<comment type="caution">
    <text evidence="3">The sequence shown here is derived from an EMBL/GenBank/DDBJ whole genome shotgun (WGS) entry which is preliminary data.</text>
</comment>
<organism evidence="3 4">
    <name type="scientific">Candidatus Nomurabacteria bacterium RIFCSPLOWO2_01_FULL_33_17</name>
    <dbReference type="NCBI Taxonomy" id="1801764"/>
    <lineage>
        <taxon>Bacteria</taxon>
        <taxon>Candidatus Nomuraibacteriota</taxon>
    </lineage>
</organism>
<name>A0A1F6WNP6_9BACT</name>
<accession>A0A1F6WNP6</accession>
<evidence type="ECO:0000313" key="4">
    <source>
        <dbReference type="Proteomes" id="UP000178184"/>
    </source>
</evidence>
<evidence type="ECO:0000313" key="3">
    <source>
        <dbReference type="EMBL" id="OGI83365.1"/>
    </source>
</evidence>
<dbReference type="PANTHER" id="PTHR34039:SF1">
    <property type="entry name" value="UPF0102 PROTEIN YRAN"/>
    <property type="match status" value="1"/>
</dbReference>
<dbReference type="Pfam" id="PF02021">
    <property type="entry name" value="UPF0102"/>
    <property type="match status" value="1"/>
</dbReference>
<sequence length="130" mass="15284">MPKVFTSDRQKIGKLGEEIAKRFLMKHGYLILEENYTKKYGEMDLIAKKDNVIHFVEVKSVSRGTYDPLQNVHPSKLKRISRVIQVYLLNIKVPRETSFNEIKWQFDVITVKINEKDRIGTVKHIKDIII</sequence>
<dbReference type="InterPro" id="IPR003509">
    <property type="entry name" value="UPF0102_YraN-like"/>
</dbReference>
<dbReference type="Proteomes" id="UP000178184">
    <property type="component" value="Unassembled WGS sequence"/>
</dbReference>